<feature type="transmembrane region" description="Helical" evidence="2">
    <location>
        <begin position="368"/>
        <end position="386"/>
    </location>
</feature>
<dbReference type="RefSeq" id="WP_320005177.1">
    <property type="nucleotide sequence ID" value="NZ_JAUHJS010000007.1"/>
</dbReference>
<reference evidence="5" key="1">
    <citation type="submission" date="2023-06" db="EMBL/GenBank/DDBJ databases">
        <title>Cytophagales bacterium Strain LB-30, isolated from soil.</title>
        <authorList>
            <person name="Liu B."/>
        </authorList>
    </citation>
    <scope>NUCLEOTIDE SEQUENCE</scope>
    <source>
        <strain evidence="5">LB-30</strain>
    </source>
</reference>
<dbReference type="EMBL" id="JAUHJS010000007">
    <property type="protein sequence ID" value="MDN4166639.1"/>
    <property type="molecule type" value="Genomic_DNA"/>
</dbReference>
<comment type="caution">
    <text evidence="5">The sequence shown here is derived from an EMBL/GenBank/DDBJ whole genome shotgun (WGS) entry which is preliminary data.</text>
</comment>
<evidence type="ECO:0000259" key="3">
    <source>
        <dbReference type="Pfam" id="PF07695"/>
    </source>
</evidence>
<evidence type="ECO:0000313" key="6">
    <source>
        <dbReference type="Proteomes" id="UP001168552"/>
    </source>
</evidence>
<evidence type="ECO:0000256" key="1">
    <source>
        <dbReference type="SAM" id="Coils"/>
    </source>
</evidence>
<name>A0ABT8F8D4_9BACT</name>
<dbReference type="InterPro" id="IPR011623">
    <property type="entry name" value="7TMR_DISM_rcpt_extracell_dom1"/>
</dbReference>
<protein>
    <submittedName>
        <fullName evidence="5">7TM diverse intracellular signaling domain-containing protein</fullName>
    </submittedName>
</protein>
<proteinExistence type="predicted"/>
<keyword evidence="2" id="KW-0812">Transmembrane</keyword>
<organism evidence="5 6">
    <name type="scientific">Shiella aurantiaca</name>
    <dbReference type="NCBI Taxonomy" id="3058365"/>
    <lineage>
        <taxon>Bacteria</taxon>
        <taxon>Pseudomonadati</taxon>
        <taxon>Bacteroidota</taxon>
        <taxon>Cytophagia</taxon>
        <taxon>Cytophagales</taxon>
        <taxon>Shiellaceae</taxon>
        <taxon>Shiella</taxon>
    </lineage>
</organism>
<feature type="transmembrane region" description="Helical" evidence="2">
    <location>
        <begin position="284"/>
        <end position="303"/>
    </location>
</feature>
<dbReference type="Proteomes" id="UP001168552">
    <property type="component" value="Unassembled WGS sequence"/>
</dbReference>
<keyword evidence="1" id="KW-0175">Coiled coil</keyword>
<keyword evidence="2" id="KW-0472">Membrane</keyword>
<feature type="domain" description="7TM-DISM receptor extracellular" evidence="4">
    <location>
        <begin position="43"/>
        <end position="171"/>
    </location>
</feature>
<feature type="transmembrane region" description="Helical" evidence="2">
    <location>
        <begin position="187"/>
        <end position="211"/>
    </location>
</feature>
<feature type="transmembrane region" description="Helical" evidence="2">
    <location>
        <begin position="337"/>
        <end position="356"/>
    </location>
</feature>
<evidence type="ECO:0000256" key="2">
    <source>
        <dbReference type="SAM" id="Phobius"/>
    </source>
</evidence>
<evidence type="ECO:0000313" key="5">
    <source>
        <dbReference type="EMBL" id="MDN4166639.1"/>
    </source>
</evidence>
<keyword evidence="6" id="KW-1185">Reference proteome</keyword>
<feature type="coiled-coil region" evidence="1">
    <location>
        <begin position="418"/>
        <end position="459"/>
    </location>
</feature>
<feature type="transmembrane region" description="Helical" evidence="2">
    <location>
        <begin position="254"/>
        <end position="272"/>
    </location>
</feature>
<evidence type="ECO:0000259" key="4">
    <source>
        <dbReference type="Pfam" id="PF07696"/>
    </source>
</evidence>
<gene>
    <name evidence="5" type="ORF">QWY31_14105</name>
</gene>
<accession>A0ABT8F8D4</accession>
<keyword evidence="2" id="KW-1133">Transmembrane helix</keyword>
<sequence length="640" mass="75283">MRLTPLSLLLWLFLGFVLIGSSSHAQNAWELGENKESIITLEDIEYLVDTSNQLSFADIVQHPEYFAFHKDKGNKDFAAGAAYWIRLPITHTSSGEALGLLEFYDQTIDHLEAYLPQKDGSYKHLITGDTHPFKERIFRHKNFEFLLEDHPDSTYWYYFKVVSHDFADIRIAFRSVDRFVYYALNEYYLFGMFYGMIIIISLYNFLVYLAIKEIKHIYYILYILSVALYAMCIDGIAFQYLWPNLPELNRYMTGVALFSVILWALIFTQRFLNTRANAPKLHKILSLTILLRSALFLFCLLFYPNWFSYRNIEIIPLSVIFYAGITVWLNGYHPARFFVMAYGLLFIGFLLRGLVFLEVLPFTIMSHYSLHLSFVIEMLFLTFALGDRIRILKANRDKAMMRIVRQHELNVKLKDKVNRELEMKVKERTMDLEKKKAELEQLNQKLGEQAREINQINSMLDLENWKLKNNIKEVLTDRLLDKTLSYEEFRTLYPNTLACQRFLEELKWSKGFLCHKCANDKFFEGNGKFDRRCTKCGYNESITAFTLFQGIKFPLEKAFYIAYTVISYRKGFTLEEIATKLDMRINTVWNFRKKILEKIEAHESRGNKVSTAKWQQIILMPPHKSVKRKKAVPSPNSSPQ</sequence>
<dbReference type="Pfam" id="PF07695">
    <property type="entry name" value="7TMR-DISM_7TM"/>
    <property type="match status" value="1"/>
</dbReference>
<dbReference type="InterPro" id="IPR011622">
    <property type="entry name" value="7TMR_DISM_rcpt_extracell_dom2"/>
</dbReference>
<feature type="transmembrane region" description="Helical" evidence="2">
    <location>
        <begin position="309"/>
        <end position="330"/>
    </location>
</feature>
<dbReference type="Gene3D" id="2.60.40.2380">
    <property type="match status" value="1"/>
</dbReference>
<feature type="domain" description="7TM-DISM receptor extracellular" evidence="3">
    <location>
        <begin position="186"/>
        <end position="388"/>
    </location>
</feature>
<dbReference type="Pfam" id="PF07696">
    <property type="entry name" value="7TMR-DISMED2"/>
    <property type="match status" value="1"/>
</dbReference>
<feature type="transmembrane region" description="Helical" evidence="2">
    <location>
        <begin position="218"/>
        <end position="242"/>
    </location>
</feature>